<gene>
    <name evidence="2" type="ORF">QE152_g33099</name>
</gene>
<protein>
    <submittedName>
        <fullName evidence="2">HIUase/Transthyretin family</fullName>
    </submittedName>
</protein>
<dbReference type="AlphaFoldDB" id="A0AAW1IXV8"/>
<evidence type="ECO:0000313" key="2">
    <source>
        <dbReference type="EMBL" id="KAK9695089.1"/>
    </source>
</evidence>
<reference evidence="2 3" key="1">
    <citation type="journal article" date="2024" name="BMC Genomics">
        <title>De novo assembly and annotation of Popillia japonica's genome with initial clues to its potential as an invasive pest.</title>
        <authorList>
            <person name="Cucini C."/>
            <person name="Boschi S."/>
            <person name="Funari R."/>
            <person name="Cardaioli E."/>
            <person name="Iannotti N."/>
            <person name="Marturano G."/>
            <person name="Paoli F."/>
            <person name="Bruttini M."/>
            <person name="Carapelli A."/>
            <person name="Frati F."/>
            <person name="Nardi F."/>
        </authorList>
    </citation>
    <scope>NUCLEOTIDE SEQUENCE [LARGE SCALE GENOMIC DNA]</scope>
    <source>
        <strain evidence="2">DMR45628</strain>
    </source>
</reference>
<evidence type="ECO:0000259" key="1">
    <source>
        <dbReference type="Pfam" id="PF00576"/>
    </source>
</evidence>
<dbReference type="GO" id="GO:0006144">
    <property type="term" value="P:purine nucleobase metabolic process"/>
    <property type="evidence" value="ECO:0007669"/>
    <property type="project" value="TreeGrafter"/>
</dbReference>
<dbReference type="Proteomes" id="UP001458880">
    <property type="component" value="Unassembled WGS sequence"/>
</dbReference>
<dbReference type="Gene3D" id="2.60.40.180">
    <property type="entry name" value="Transthyretin/hydroxyisourate hydrolase domain"/>
    <property type="match status" value="2"/>
</dbReference>
<sequence>MESEVDEETVQPKQVSEINLEYRDYEDNYETITVSSSQALASGAVKGKYYKQTYRAAWEHMPDFKGWLTGVQGEPTRAYCLYCQKTLHAHRLSLLKHTCTIRHQKAAQIHNTRKNKSIMEPQITFIEGGSSNQEDADGEEEAMVEYSTVEVEEHENDIENEQEDGDDDDETVALESLPVHFQKQIRSQIVPMAMIKPPISTHVLDTSKGHPVAGLQMEVRKQDSLYPFIEIVFDCRSQSDHYHVPLLLNPYGYTTYRGS</sequence>
<accession>A0AAW1IXV8</accession>
<keyword evidence="3" id="KW-1185">Reference proteome</keyword>
<dbReference type="Pfam" id="PF00576">
    <property type="entry name" value="Transthyretin"/>
    <property type="match status" value="1"/>
</dbReference>
<dbReference type="InterPro" id="IPR036817">
    <property type="entry name" value="Transthyretin/HIU_hydrolase_sf"/>
</dbReference>
<name>A0AAW1IXV8_POPJA</name>
<feature type="domain" description="Transthyretin/hydroxyisourate hydrolase" evidence="1">
    <location>
        <begin position="221"/>
        <end position="258"/>
    </location>
</feature>
<dbReference type="PANTHER" id="PTHR10395:SF7">
    <property type="entry name" value="5-HYDROXYISOURATE HYDROLASE"/>
    <property type="match status" value="1"/>
</dbReference>
<evidence type="ECO:0000313" key="3">
    <source>
        <dbReference type="Proteomes" id="UP001458880"/>
    </source>
</evidence>
<dbReference type="EMBL" id="JASPKY010000492">
    <property type="protein sequence ID" value="KAK9695089.1"/>
    <property type="molecule type" value="Genomic_DNA"/>
</dbReference>
<dbReference type="InterPro" id="IPR023416">
    <property type="entry name" value="Transthyretin/HIU_hydrolase_d"/>
</dbReference>
<proteinExistence type="predicted"/>
<organism evidence="2 3">
    <name type="scientific">Popillia japonica</name>
    <name type="common">Japanese beetle</name>
    <dbReference type="NCBI Taxonomy" id="7064"/>
    <lineage>
        <taxon>Eukaryota</taxon>
        <taxon>Metazoa</taxon>
        <taxon>Ecdysozoa</taxon>
        <taxon>Arthropoda</taxon>
        <taxon>Hexapoda</taxon>
        <taxon>Insecta</taxon>
        <taxon>Pterygota</taxon>
        <taxon>Neoptera</taxon>
        <taxon>Endopterygota</taxon>
        <taxon>Coleoptera</taxon>
        <taxon>Polyphaga</taxon>
        <taxon>Scarabaeiformia</taxon>
        <taxon>Scarabaeidae</taxon>
        <taxon>Rutelinae</taxon>
        <taxon>Popillia</taxon>
    </lineage>
</organism>
<dbReference type="SUPFAM" id="SSF49472">
    <property type="entry name" value="Transthyretin (synonym: prealbumin)"/>
    <property type="match status" value="1"/>
</dbReference>
<comment type="caution">
    <text evidence="2">The sequence shown here is derived from an EMBL/GenBank/DDBJ whole genome shotgun (WGS) entry which is preliminary data.</text>
</comment>
<dbReference type="PANTHER" id="PTHR10395">
    <property type="entry name" value="URICASE AND TRANSTHYRETIN-RELATED"/>
    <property type="match status" value="1"/>
</dbReference>